<comment type="caution">
    <text evidence="3">The sequence shown here is derived from an EMBL/GenBank/DDBJ whole genome shotgun (WGS) entry which is preliminary data.</text>
</comment>
<accession>A0A556B0E0</accession>
<gene>
    <name evidence="3" type="ORF">FOZ76_02595</name>
</gene>
<name>A0A556B0E0_9BURK</name>
<sequence>MNAVGTPVAKDHLTMRVSHPDVFTRLFMLYSSGDFNMKRATLALLVSAAFASPMALAAATESPATPAPAVNSPATEASGANPGPASTPDTTNQAMTDDERGRLNKALGTGTAGPDRANAKMQSLSVKDINGRDVQNGQGEKIGEVSDVVASNDGTHYIVIGKGGFFGIGEDRAALPADRFWVRDDDLVVLGVTETDIETMDDARTGDDEAYKDVDNDVMVELAVWQQP</sequence>
<proteinExistence type="predicted"/>
<protein>
    <recommendedName>
        <fullName evidence="2">PRC-barrel domain-containing protein</fullName>
    </recommendedName>
</protein>
<dbReference type="InterPro" id="IPR011033">
    <property type="entry name" value="PRC_barrel-like_sf"/>
</dbReference>
<evidence type="ECO:0000313" key="3">
    <source>
        <dbReference type="EMBL" id="TSH98657.1"/>
    </source>
</evidence>
<dbReference type="InterPro" id="IPR027275">
    <property type="entry name" value="PRC-brl_dom"/>
</dbReference>
<dbReference type="EMBL" id="VLTJ01000004">
    <property type="protein sequence ID" value="TSH98657.1"/>
    <property type="molecule type" value="Genomic_DNA"/>
</dbReference>
<dbReference type="RefSeq" id="WP_143946564.1">
    <property type="nucleotide sequence ID" value="NZ_BAABMB010000001.1"/>
</dbReference>
<organism evidence="3 4">
    <name type="scientific">Verticiella sediminum</name>
    <dbReference type="NCBI Taxonomy" id="1247510"/>
    <lineage>
        <taxon>Bacteria</taxon>
        <taxon>Pseudomonadati</taxon>
        <taxon>Pseudomonadota</taxon>
        <taxon>Betaproteobacteria</taxon>
        <taxon>Burkholderiales</taxon>
        <taxon>Alcaligenaceae</taxon>
        <taxon>Verticiella</taxon>
    </lineage>
</organism>
<dbReference type="OrthoDB" id="8021018at2"/>
<feature type="region of interest" description="Disordered" evidence="1">
    <location>
        <begin position="64"/>
        <end position="96"/>
    </location>
</feature>
<feature type="domain" description="PRC-barrel" evidence="2">
    <location>
        <begin position="123"/>
        <end position="189"/>
    </location>
</feature>
<dbReference type="AlphaFoldDB" id="A0A556B0E0"/>
<keyword evidence="4" id="KW-1185">Reference proteome</keyword>
<dbReference type="Pfam" id="PF05239">
    <property type="entry name" value="PRC"/>
    <property type="match status" value="1"/>
</dbReference>
<evidence type="ECO:0000313" key="4">
    <source>
        <dbReference type="Proteomes" id="UP000318405"/>
    </source>
</evidence>
<evidence type="ECO:0000256" key="1">
    <source>
        <dbReference type="SAM" id="MobiDB-lite"/>
    </source>
</evidence>
<evidence type="ECO:0000259" key="2">
    <source>
        <dbReference type="Pfam" id="PF05239"/>
    </source>
</evidence>
<dbReference type="Proteomes" id="UP000318405">
    <property type="component" value="Unassembled WGS sequence"/>
</dbReference>
<dbReference type="Gene3D" id="2.30.30.240">
    <property type="entry name" value="PRC-barrel domain"/>
    <property type="match status" value="1"/>
</dbReference>
<reference evidence="3 4" key="1">
    <citation type="submission" date="2019-07" db="EMBL/GenBank/DDBJ databases">
        <title>Qingshengfaniella alkalisoli gen. nov., sp. nov., isolated from saline soil.</title>
        <authorList>
            <person name="Xu L."/>
            <person name="Huang X.-X."/>
            <person name="Sun J.-Q."/>
        </authorList>
    </citation>
    <scope>NUCLEOTIDE SEQUENCE [LARGE SCALE GENOMIC DNA]</scope>
    <source>
        <strain evidence="3 4">DSM 27279</strain>
    </source>
</reference>
<dbReference type="SUPFAM" id="SSF50346">
    <property type="entry name" value="PRC-barrel domain"/>
    <property type="match status" value="1"/>
</dbReference>